<reference evidence="1" key="2">
    <citation type="submission" date="2020-01" db="EMBL/GenBank/DDBJ databases">
        <authorList>
            <person name="Algora L."/>
            <person name="Schniete J.K."/>
            <person name="MacFadyen A."/>
            <person name="Hoskisson P.A."/>
            <person name="Hunter I.S."/>
            <person name="Herron P.R."/>
        </authorList>
    </citation>
    <scope>NUCLEOTIDE SEQUENCE</scope>
    <source>
        <strain evidence="1">ATCC 10970</strain>
    </source>
</reference>
<proteinExistence type="predicted"/>
<gene>
    <name evidence="1" type="ORF">SRIM_037545</name>
</gene>
<dbReference type="InterPro" id="IPR036890">
    <property type="entry name" value="HATPase_C_sf"/>
</dbReference>
<evidence type="ECO:0000313" key="1">
    <source>
        <dbReference type="EMBL" id="QST85083.1"/>
    </source>
</evidence>
<keyword evidence="1" id="KW-0067">ATP-binding</keyword>
<dbReference type="Proteomes" id="UP000011074">
    <property type="component" value="Chromosome"/>
</dbReference>
<keyword evidence="1" id="KW-0547">Nucleotide-binding</keyword>
<dbReference type="RefSeq" id="WP_139679683.1">
    <property type="nucleotide sequence ID" value="NZ_CP048261.1"/>
</dbReference>
<reference evidence="1" key="3">
    <citation type="journal article" date="2021" name="bioRxiv">
        <title>Bilateral symmetry of linear streptomycete chromosomes.</title>
        <authorList>
            <person name="Algora-Gallardo L."/>
            <person name="Schniete J.K."/>
            <person name="Mark D.R."/>
            <person name="Hunter I.S."/>
            <person name="Herron P.R."/>
        </authorList>
    </citation>
    <scope>NUCLEOTIDE SEQUENCE</scope>
    <source>
        <strain evidence="1">ATCC 10970</strain>
    </source>
</reference>
<accession>A0A8A1UWV4</accession>
<organism evidence="1 2">
    <name type="scientific">Streptomyces rimosus subsp. rimosus (strain ATCC 10970 / DSM 40260 / JCM 4667 / NRRL 2234)</name>
    <dbReference type="NCBI Taxonomy" id="1265868"/>
    <lineage>
        <taxon>Bacteria</taxon>
        <taxon>Bacillati</taxon>
        <taxon>Actinomycetota</taxon>
        <taxon>Actinomycetes</taxon>
        <taxon>Kitasatosporales</taxon>
        <taxon>Streptomycetaceae</taxon>
        <taxon>Streptomyces</taxon>
    </lineage>
</organism>
<reference evidence="1" key="1">
    <citation type="submission" date="2012-12" db="EMBL/GenBank/DDBJ databases">
        <authorList>
            <person name="Pethick F.E."/>
            <person name="MacFadyen A.C."/>
            <person name="Tang Z."/>
            <person name="Sangal V."/>
            <person name="Tze-Tze L."/>
            <person name="Chu J."/>
            <person name="Guo M."/>
            <person name="Kirby R."/>
            <person name="Hoskisson P.A."/>
            <person name="Herron P.R."/>
            <person name="Hunter I.S."/>
        </authorList>
    </citation>
    <scope>NUCLEOTIDE SEQUENCE</scope>
    <source>
        <strain evidence="1">ATCC 10970</strain>
    </source>
</reference>
<name>A0A8A1UWV4_STRR1</name>
<dbReference type="GO" id="GO:0005524">
    <property type="term" value="F:ATP binding"/>
    <property type="evidence" value="ECO:0007669"/>
    <property type="project" value="UniProtKB-KW"/>
</dbReference>
<dbReference type="EMBL" id="CP048261">
    <property type="protein sequence ID" value="QST85083.1"/>
    <property type="molecule type" value="Genomic_DNA"/>
</dbReference>
<sequence>MPSASAAHRSLPRQPSTYFYEHIRIRTNGCTPCPPTSPSTPRREAHHAVPRLLRTLIGAHLFSTPQAPGTPSCEVRQEAGPDHDALGVRIAELAETAAPSWEAVPGLPLPTRPLFRLVMVEALLATRREYTDGLMHRLRGEVDSKKLAGEASSPRRDRKERVANAVRHTGAMTGFGLWAGPGTVTVMVKDASRVPPPAWSADPTQPGSFGWPLGNELAQEVDRHLTERHNSFRRAACGLHDQR</sequence>
<evidence type="ECO:0000313" key="2">
    <source>
        <dbReference type="Proteomes" id="UP000011074"/>
    </source>
</evidence>
<dbReference type="AlphaFoldDB" id="A0A8A1UWV4"/>
<dbReference type="Gene3D" id="3.30.565.10">
    <property type="entry name" value="Histidine kinase-like ATPase, C-terminal domain"/>
    <property type="match status" value="1"/>
</dbReference>
<dbReference type="GeneID" id="66859812"/>
<protein>
    <submittedName>
        <fullName evidence="1">ATP-binding protein</fullName>
    </submittedName>
</protein>